<dbReference type="Proteomes" id="UP000032487">
    <property type="component" value="Unassembled WGS sequence"/>
</dbReference>
<proteinExistence type="predicted"/>
<keyword evidence="1" id="KW-0812">Transmembrane</keyword>
<feature type="transmembrane region" description="Helical" evidence="1">
    <location>
        <begin position="56"/>
        <end position="74"/>
    </location>
</feature>
<dbReference type="EMBL" id="JYHV01000014">
    <property type="protein sequence ID" value="KJH82751.1"/>
    <property type="molecule type" value="Genomic_DNA"/>
</dbReference>
<dbReference type="AlphaFoldDB" id="A0A0D9ATQ7"/>
<evidence type="ECO:0000313" key="2">
    <source>
        <dbReference type="EMBL" id="KJH82751.1"/>
    </source>
</evidence>
<keyword evidence="1" id="KW-1133">Transmembrane helix</keyword>
<organism evidence="2 3">
    <name type="scientific">Stutzerimonas stutzeri</name>
    <name type="common">Pseudomonas stutzeri</name>
    <dbReference type="NCBI Taxonomy" id="316"/>
    <lineage>
        <taxon>Bacteria</taxon>
        <taxon>Pseudomonadati</taxon>
        <taxon>Pseudomonadota</taxon>
        <taxon>Gammaproteobacteria</taxon>
        <taxon>Pseudomonadales</taxon>
        <taxon>Pseudomonadaceae</taxon>
        <taxon>Stutzerimonas</taxon>
    </lineage>
</organism>
<feature type="transmembrane region" description="Helical" evidence="1">
    <location>
        <begin position="30"/>
        <end position="49"/>
    </location>
</feature>
<comment type="caution">
    <text evidence="2">The sequence shown here is derived from an EMBL/GenBank/DDBJ whole genome shotgun (WGS) entry which is preliminary data.</text>
</comment>
<dbReference type="RefSeq" id="WP_045161531.1">
    <property type="nucleotide sequence ID" value="NZ_JYHV01000014.1"/>
</dbReference>
<reference evidence="2 3" key="1">
    <citation type="submission" date="2015-02" db="EMBL/GenBank/DDBJ databases">
        <title>Draft genome sequence of Pseudomonas stutzeri NT0128 isolated from wheat (Triticum turgidum) rhizosphere.</title>
        <authorList>
            <person name="Tovi N."/>
            <person name="Frenk S."/>
            <person name="Hadar Y."/>
            <person name="Minz D."/>
        </authorList>
    </citation>
    <scope>NUCLEOTIDE SEQUENCE [LARGE SCALE GENOMIC DNA]</scope>
    <source>
        <strain evidence="2 3">NT0128</strain>
    </source>
</reference>
<protein>
    <submittedName>
        <fullName evidence="2">MFS transporter</fullName>
    </submittedName>
</protein>
<gene>
    <name evidence="2" type="ORF">UF78_07830</name>
</gene>
<evidence type="ECO:0000256" key="1">
    <source>
        <dbReference type="SAM" id="Phobius"/>
    </source>
</evidence>
<dbReference type="PATRIC" id="fig|316.101.peg.1281"/>
<name>A0A0D9ATQ7_STUST</name>
<sequence length="416" mass="45921">MDALLILGGLLLIGAGLVWLIVLAFSKGLLWGVGSLLPPVTLLFVVRHWSVARKAIGLSGLGFIPLIVGFTMLASQQPERLAAIASLQWLEPDEQMQSRHLAIGLRGELDGRPFSPRVGSFMNGVLTLREGDDLFARQEVRIRLGTTPPGALRVDVLPQDVSPVPEVEINWMRPEQELPEARRVSSGYTLHLDLQPVPPNKLAGDFHLVLPAHYHTSLSGHVELFTDDLRYRSGQVDLTHDSADTLIHLARDHLQRRFETRAVTIESLAPVNFPAFAMKLRVQAKVKGTPGQFEMDVHKGDQGWAVDDDSYPPLPEAIETPAKVIAVQPESLPDSAPSPRVDRRQRFSLALLLRNPARYEHLLVRAHTERGGVAEGRFVGIDRDGNVAIRRMLKGPGEATYNLAPSDIVLLELLEP</sequence>
<evidence type="ECO:0000313" key="3">
    <source>
        <dbReference type="Proteomes" id="UP000032487"/>
    </source>
</evidence>
<accession>A0A0D9ATQ7</accession>
<keyword evidence="1" id="KW-0472">Membrane</keyword>
<dbReference type="OrthoDB" id="6074146at2"/>